<gene>
    <name evidence="2" type="ORF">Vau01_122820</name>
</gene>
<evidence type="ECO:0000256" key="1">
    <source>
        <dbReference type="SAM" id="MobiDB-lite"/>
    </source>
</evidence>
<feature type="region of interest" description="Disordered" evidence="1">
    <location>
        <begin position="89"/>
        <end position="108"/>
    </location>
</feature>
<evidence type="ECO:0000313" key="3">
    <source>
        <dbReference type="Proteomes" id="UP000612585"/>
    </source>
</evidence>
<organism evidence="2 3">
    <name type="scientific">Virgisporangium aurantiacum</name>
    <dbReference type="NCBI Taxonomy" id="175570"/>
    <lineage>
        <taxon>Bacteria</taxon>
        <taxon>Bacillati</taxon>
        <taxon>Actinomycetota</taxon>
        <taxon>Actinomycetes</taxon>
        <taxon>Micromonosporales</taxon>
        <taxon>Micromonosporaceae</taxon>
        <taxon>Virgisporangium</taxon>
    </lineage>
</organism>
<sequence length="108" mass="11468">MIQPWKERIVTTTMTARDTATLVRIDPAIARSFLSRCTIRSPLATADPAEDRVDLAAVDDSGHPSWCTSAGLSDWTTCGGRHISDTTDVPALGGPWTLTDGGGDIARA</sequence>
<keyword evidence="3" id="KW-1185">Reference proteome</keyword>
<evidence type="ECO:0000313" key="2">
    <source>
        <dbReference type="EMBL" id="GIJ64766.1"/>
    </source>
</evidence>
<dbReference type="AlphaFoldDB" id="A0A8J4E7P1"/>
<dbReference type="Proteomes" id="UP000612585">
    <property type="component" value="Unassembled WGS sequence"/>
</dbReference>
<reference evidence="2" key="1">
    <citation type="submission" date="2021-01" db="EMBL/GenBank/DDBJ databases">
        <title>Whole genome shotgun sequence of Virgisporangium aurantiacum NBRC 16421.</title>
        <authorList>
            <person name="Komaki H."/>
            <person name="Tamura T."/>
        </authorList>
    </citation>
    <scope>NUCLEOTIDE SEQUENCE</scope>
    <source>
        <strain evidence="2">NBRC 16421</strain>
    </source>
</reference>
<comment type="caution">
    <text evidence="2">The sequence shown here is derived from an EMBL/GenBank/DDBJ whole genome shotgun (WGS) entry which is preliminary data.</text>
</comment>
<accession>A0A8J4E7P1</accession>
<proteinExistence type="predicted"/>
<dbReference type="EMBL" id="BOPG01000128">
    <property type="protein sequence ID" value="GIJ64766.1"/>
    <property type="molecule type" value="Genomic_DNA"/>
</dbReference>
<protein>
    <submittedName>
        <fullName evidence="2">Uncharacterized protein</fullName>
    </submittedName>
</protein>
<name>A0A8J4E7P1_9ACTN</name>